<name>A0A5E4TA50_9BURK</name>
<gene>
    <name evidence="1" type="ORF">PIN31115_01267</name>
</gene>
<dbReference type="InterPro" id="IPR025292">
    <property type="entry name" value="T3SS_LEE_assoc"/>
</dbReference>
<accession>A0A5E4TA50</accession>
<reference evidence="1 2" key="1">
    <citation type="submission" date="2019-08" db="EMBL/GenBank/DDBJ databases">
        <authorList>
            <person name="Peeters C."/>
        </authorList>
    </citation>
    <scope>NUCLEOTIDE SEQUENCE [LARGE SCALE GENOMIC DNA]</scope>
    <source>
        <strain evidence="1 2">LMG 31115</strain>
    </source>
</reference>
<dbReference type="Pfam" id="PF13327">
    <property type="entry name" value="T3SS_LEE_assoc"/>
    <property type="match status" value="1"/>
</dbReference>
<dbReference type="Proteomes" id="UP000333828">
    <property type="component" value="Unassembled WGS sequence"/>
</dbReference>
<dbReference type="RefSeq" id="WP_174995985.1">
    <property type="nucleotide sequence ID" value="NZ_CABPSI010000001.1"/>
</dbReference>
<organism evidence="1 2">
    <name type="scientific">Pandoraea iniqua</name>
    <dbReference type="NCBI Taxonomy" id="2508288"/>
    <lineage>
        <taxon>Bacteria</taxon>
        <taxon>Pseudomonadati</taxon>
        <taxon>Pseudomonadota</taxon>
        <taxon>Betaproteobacteria</taxon>
        <taxon>Burkholderiales</taxon>
        <taxon>Burkholderiaceae</taxon>
        <taxon>Pandoraea</taxon>
    </lineage>
</organism>
<sequence>MTAAVYPCLISFEATQLLQLIWQPGRFMDPGWWQALDMSAWQYVYRQQPAARAHIDRRLIEQRRSPTTPDGLGSVLPLREAACTTLRLVPNLRRVALAYGLRAMGCPDYLWLGHYRRALSPWLDAWQCDRLLLTRRDWPGLATFPPEQLVDATLTAMAASLDATPPSPFTDVNAACRAVRILLPPGEPSTHVELTPPPDLWARMAALEKMLCMSSTTR</sequence>
<proteinExistence type="predicted"/>
<evidence type="ECO:0000313" key="2">
    <source>
        <dbReference type="Proteomes" id="UP000333828"/>
    </source>
</evidence>
<evidence type="ECO:0000313" key="1">
    <source>
        <dbReference type="EMBL" id="VVD84132.1"/>
    </source>
</evidence>
<dbReference type="EMBL" id="CABPSI010000001">
    <property type="protein sequence ID" value="VVD84132.1"/>
    <property type="molecule type" value="Genomic_DNA"/>
</dbReference>
<dbReference type="AlphaFoldDB" id="A0A5E4TA50"/>
<keyword evidence="2" id="KW-1185">Reference proteome</keyword>
<protein>
    <submittedName>
        <fullName evidence="1">Uncharacterized protein</fullName>
    </submittedName>
</protein>